<keyword evidence="2" id="KW-1185">Reference proteome</keyword>
<keyword evidence="1" id="KW-0560">Oxidoreductase</keyword>
<protein>
    <submittedName>
        <fullName evidence="1">Heme-degrading monooxygenase HmoA</fullName>
    </submittedName>
</protein>
<evidence type="ECO:0000313" key="2">
    <source>
        <dbReference type="Proteomes" id="UP000554286"/>
    </source>
</evidence>
<dbReference type="RefSeq" id="WP_184045018.1">
    <property type="nucleotide sequence ID" value="NZ_JACIGK010000014.1"/>
</dbReference>
<organism evidence="1 2">
    <name type="scientific">Roseospira visakhapatnamensis</name>
    <dbReference type="NCBI Taxonomy" id="390880"/>
    <lineage>
        <taxon>Bacteria</taxon>
        <taxon>Pseudomonadati</taxon>
        <taxon>Pseudomonadota</taxon>
        <taxon>Alphaproteobacteria</taxon>
        <taxon>Rhodospirillales</taxon>
        <taxon>Rhodospirillaceae</taxon>
        <taxon>Roseospira</taxon>
    </lineage>
</organism>
<accession>A0A7W6WAH8</accession>
<dbReference type="SUPFAM" id="SSF54909">
    <property type="entry name" value="Dimeric alpha+beta barrel"/>
    <property type="match status" value="1"/>
</dbReference>
<dbReference type="InterPro" id="IPR011008">
    <property type="entry name" value="Dimeric_a/b-barrel"/>
</dbReference>
<keyword evidence="1" id="KW-0503">Monooxygenase</keyword>
<dbReference type="Proteomes" id="UP000554286">
    <property type="component" value="Unassembled WGS sequence"/>
</dbReference>
<comment type="caution">
    <text evidence="1">The sequence shown here is derived from an EMBL/GenBank/DDBJ whole genome shotgun (WGS) entry which is preliminary data.</text>
</comment>
<name>A0A7W6WAH8_9PROT</name>
<reference evidence="1 2" key="1">
    <citation type="submission" date="2020-08" db="EMBL/GenBank/DDBJ databases">
        <title>Genome sequencing of Purple Non-Sulfur Bacteria from various extreme environments.</title>
        <authorList>
            <person name="Mayer M."/>
        </authorList>
    </citation>
    <scope>NUCLEOTIDE SEQUENCE [LARGE SCALE GENOMIC DNA]</scope>
    <source>
        <strain evidence="1 2">JA131</strain>
    </source>
</reference>
<dbReference type="AlphaFoldDB" id="A0A7W6WAH8"/>
<dbReference type="Gene3D" id="3.30.70.100">
    <property type="match status" value="1"/>
</dbReference>
<dbReference type="GO" id="GO:0004497">
    <property type="term" value="F:monooxygenase activity"/>
    <property type="evidence" value="ECO:0007669"/>
    <property type="project" value="UniProtKB-KW"/>
</dbReference>
<proteinExistence type="predicted"/>
<evidence type="ECO:0000313" key="1">
    <source>
        <dbReference type="EMBL" id="MBB4266511.1"/>
    </source>
</evidence>
<sequence length="222" mass="24882">MIVRIDLLDTPDPGPVARVWSTALREAAPMPGFGGARLYRVYRRLNREGYALVSMARWDSLAAYHESDLASARPPFGAWTRPGIHLYAPVDASAANPRPVEDGHLIITNPYRIDRQSAGENARMWSATKTMMESREGFLDAELFQTFHPETDEYYFVSRARWETEAFFMKQFAGKDYKALVAPFEGTFQICFSHVEDAVTAGMPVAALRQPSPSIATEQVTS</sequence>
<gene>
    <name evidence="1" type="ORF">GGD89_002143</name>
</gene>
<dbReference type="EMBL" id="JACIGK010000014">
    <property type="protein sequence ID" value="MBB4266511.1"/>
    <property type="molecule type" value="Genomic_DNA"/>
</dbReference>